<comment type="similarity">
    <text evidence="1">Belongs to the HpcH/HpaI aldolase family.</text>
</comment>
<accession>W7TJ73</accession>
<dbReference type="Gene3D" id="3.20.20.60">
    <property type="entry name" value="Phosphoenolpyruvate-binding domains"/>
    <property type="match status" value="1"/>
</dbReference>
<proteinExistence type="inferred from homology"/>
<dbReference type="AlphaFoldDB" id="W7TJ73"/>
<keyword evidence="6" id="KW-1185">Reference proteome</keyword>
<evidence type="ECO:0000256" key="2">
    <source>
        <dbReference type="ARBA" id="ARBA00022723"/>
    </source>
</evidence>
<dbReference type="InterPro" id="IPR040442">
    <property type="entry name" value="Pyrv_kinase-like_dom_sf"/>
</dbReference>
<keyword evidence="3" id="KW-0456">Lyase</keyword>
<keyword evidence="2" id="KW-0479">Metal-binding</keyword>
<sequence length="132" mass="14206">MAAHRLTNKVLDLWKARKPAVTAWMGIGSPYTAEALARQGFDACVVDLQHGMVDEGTVIQMFAAIATVPGVTPLARVRCNQPDKIHFLLDAGALGVICPLINTAQEVRDFVAACRYPPQGRRSYGPGRGAFA</sequence>
<dbReference type="EMBL" id="AZIL01001599">
    <property type="protein sequence ID" value="EWM23523.1"/>
    <property type="molecule type" value="Genomic_DNA"/>
</dbReference>
<organism evidence="5 6">
    <name type="scientific">Nannochloropsis gaditana</name>
    <dbReference type="NCBI Taxonomy" id="72520"/>
    <lineage>
        <taxon>Eukaryota</taxon>
        <taxon>Sar</taxon>
        <taxon>Stramenopiles</taxon>
        <taxon>Ochrophyta</taxon>
        <taxon>Eustigmatophyceae</taxon>
        <taxon>Eustigmatales</taxon>
        <taxon>Monodopsidaceae</taxon>
        <taxon>Nannochloropsis</taxon>
    </lineage>
</organism>
<evidence type="ECO:0000259" key="4">
    <source>
        <dbReference type="Pfam" id="PF03328"/>
    </source>
</evidence>
<feature type="non-terminal residue" evidence="5">
    <location>
        <position position="132"/>
    </location>
</feature>
<name>W7TJ73_9STRA</name>
<evidence type="ECO:0000313" key="5">
    <source>
        <dbReference type="EMBL" id="EWM23523.1"/>
    </source>
</evidence>
<dbReference type="PANTHER" id="PTHR30502:SF0">
    <property type="entry name" value="PHOSPHOENOLPYRUVATE CARBOXYLASE FAMILY PROTEIN"/>
    <property type="match status" value="1"/>
</dbReference>
<dbReference type="GO" id="GO:0005737">
    <property type="term" value="C:cytoplasm"/>
    <property type="evidence" value="ECO:0007669"/>
    <property type="project" value="TreeGrafter"/>
</dbReference>
<evidence type="ECO:0000256" key="3">
    <source>
        <dbReference type="ARBA" id="ARBA00023239"/>
    </source>
</evidence>
<comment type="caution">
    <text evidence="5">The sequence shown here is derived from an EMBL/GenBank/DDBJ whole genome shotgun (WGS) entry which is preliminary data.</text>
</comment>
<evidence type="ECO:0000313" key="6">
    <source>
        <dbReference type="Proteomes" id="UP000019335"/>
    </source>
</evidence>
<dbReference type="PANTHER" id="PTHR30502">
    <property type="entry name" value="2-KETO-3-DEOXY-L-RHAMNONATE ALDOLASE"/>
    <property type="match status" value="1"/>
</dbReference>
<reference evidence="5 6" key="1">
    <citation type="journal article" date="2014" name="Mol. Plant">
        <title>Chromosome Scale Genome Assembly and Transcriptome Profiling of Nannochloropsis gaditana in Nitrogen Depletion.</title>
        <authorList>
            <person name="Corteggiani Carpinelli E."/>
            <person name="Telatin A."/>
            <person name="Vitulo N."/>
            <person name="Forcato C."/>
            <person name="D'Angelo M."/>
            <person name="Schiavon R."/>
            <person name="Vezzi A."/>
            <person name="Giacometti G.M."/>
            <person name="Morosinotto T."/>
            <person name="Valle G."/>
        </authorList>
    </citation>
    <scope>NUCLEOTIDE SEQUENCE [LARGE SCALE GENOMIC DNA]</scope>
    <source>
        <strain evidence="5 6">B-31</strain>
    </source>
</reference>
<gene>
    <name evidence="5" type="ORF">Naga_101448g1</name>
</gene>
<feature type="domain" description="HpcH/HpaI aldolase/citrate lyase" evidence="4">
    <location>
        <begin position="24"/>
        <end position="123"/>
    </location>
</feature>
<dbReference type="GO" id="GO:0046872">
    <property type="term" value="F:metal ion binding"/>
    <property type="evidence" value="ECO:0007669"/>
    <property type="project" value="UniProtKB-KW"/>
</dbReference>
<dbReference type="Pfam" id="PF03328">
    <property type="entry name" value="HpcH_HpaI"/>
    <property type="match status" value="1"/>
</dbReference>
<dbReference type="Proteomes" id="UP000019335">
    <property type="component" value="Chromosome 16"/>
</dbReference>
<dbReference type="InterPro" id="IPR005000">
    <property type="entry name" value="Aldolase/citrate-lyase_domain"/>
</dbReference>
<dbReference type="OrthoDB" id="1621678at2759"/>
<dbReference type="GO" id="GO:0016832">
    <property type="term" value="F:aldehyde-lyase activity"/>
    <property type="evidence" value="ECO:0007669"/>
    <property type="project" value="TreeGrafter"/>
</dbReference>
<dbReference type="InterPro" id="IPR015813">
    <property type="entry name" value="Pyrv/PenolPyrv_kinase-like_dom"/>
</dbReference>
<dbReference type="InterPro" id="IPR050251">
    <property type="entry name" value="HpcH-HpaI_aldolase"/>
</dbReference>
<dbReference type="SUPFAM" id="SSF51621">
    <property type="entry name" value="Phosphoenolpyruvate/pyruvate domain"/>
    <property type="match status" value="1"/>
</dbReference>
<protein>
    <submittedName>
        <fullName evidence="5">Dihydroxyhept-2-ene--dioic acid aldolase</fullName>
    </submittedName>
</protein>
<evidence type="ECO:0000256" key="1">
    <source>
        <dbReference type="ARBA" id="ARBA00005568"/>
    </source>
</evidence>